<dbReference type="SUPFAM" id="SSF56349">
    <property type="entry name" value="DNA breaking-rejoining enzymes"/>
    <property type="match status" value="1"/>
</dbReference>
<dbReference type="InterPro" id="IPR011010">
    <property type="entry name" value="DNA_brk_join_enz"/>
</dbReference>
<accession>X1E6R3</accession>
<dbReference type="EMBL" id="BARU01003861">
    <property type="protein sequence ID" value="GAH28272.1"/>
    <property type="molecule type" value="Genomic_DNA"/>
</dbReference>
<organism evidence="2">
    <name type="scientific">marine sediment metagenome</name>
    <dbReference type="NCBI Taxonomy" id="412755"/>
    <lineage>
        <taxon>unclassified sequences</taxon>
        <taxon>metagenomes</taxon>
        <taxon>ecological metagenomes</taxon>
    </lineage>
</organism>
<dbReference type="AlphaFoldDB" id="X1E6R3"/>
<sequence length="194" mass="22931">YEFITIPTFEAVKKMKKERGEWIYKKRPPGYIYIPLELRDFIDGYISKYKLDEKAKLIPVTYNSVRTEINRLRERLNIPDLTLYCFRNTWVSVIYAMSGFNADVVEELGGWRETKTILKHYKSKMTIDKAAAIFQKFKMYIPDEYEPMVKATLSGIEGMTDVEEEKSIRSLEDTVKTQTEQIAWLIAEMKRLKK</sequence>
<dbReference type="GO" id="GO:0015074">
    <property type="term" value="P:DNA integration"/>
    <property type="evidence" value="ECO:0007669"/>
    <property type="project" value="InterPro"/>
</dbReference>
<feature type="non-terminal residue" evidence="2">
    <location>
        <position position="1"/>
    </location>
</feature>
<proteinExistence type="predicted"/>
<dbReference type="InterPro" id="IPR013762">
    <property type="entry name" value="Integrase-like_cat_sf"/>
</dbReference>
<gene>
    <name evidence="2" type="ORF">S03H2_08086</name>
</gene>
<name>X1E6R3_9ZZZZ</name>
<keyword evidence="1" id="KW-0233">DNA recombination</keyword>
<evidence type="ECO:0000256" key="1">
    <source>
        <dbReference type="ARBA" id="ARBA00023172"/>
    </source>
</evidence>
<reference evidence="2" key="1">
    <citation type="journal article" date="2014" name="Front. Microbiol.">
        <title>High frequency of phylogenetically diverse reductive dehalogenase-homologous genes in deep subseafloor sedimentary metagenomes.</title>
        <authorList>
            <person name="Kawai M."/>
            <person name="Futagami T."/>
            <person name="Toyoda A."/>
            <person name="Takaki Y."/>
            <person name="Nishi S."/>
            <person name="Hori S."/>
            <person name="Arai W."/>
            <person name="Tsubouchi T."/>
            <person name="Morono Y."/>
            <person name="Uchiyama I."/>
            <person name="Ito T."/>
            <person name="Fujiyama A."/>
            <person name="Inagaki F."/>
            <person name="Takami H."/>
        </authorList>
    </citation>
    <scope>NUCLEOTIDE SEQUENCE</scope>
    <source>
        <strain evidence="2">Expedition CK06-06</strain>
    </source>
</reference>
<dbReference type="GO" id="GO:0006310">
    <property type="term" value="P:DNA recombination"/>
    <property type="evidence" value="ECO:0007669"/>
    <property type="project" value="UniProtKB-KW"/>
</dbReference>
<dbReference type="Gene3D" id="1.10.443.10">
    <property type="entry name" value="Intergrase catalytic core"/>
    <property type="match status" value="1"/>
</dbReference>
<evidence type="ECO:0000313" key="2">
    <source>
        <dbReference type="EMBL" id="GAH28272.1"/>
    </source>
</evidence>
<dbReference type="GO" id="GO:0003677">
    <property type="term" value="F:DNA binding"/>
    <property type="evidence" value="ECO:0007669"/>
    <property type="project" value="InterPro"/>
</dbReference>
<protein>
    <submittedName>
        <fullName evidence="2">Uncharacterized protein</fullName>
    </submittedName>
</protein>
<comment type="caution">
    <text evidence="2">The sequence shown here is derived from an EMBL/GenBank/DDBJ whole genome shotgun (WGS) entry which is preliminary data.</text>
</comment>